<dbReference type="AlphaFoldDB" id="A0A2M6WE52"/>
<evidence type="ECO:0000313" key="2">
    <source>
        <dbReference type="Proteomes" id="UP000228809"/>
    </source>
</evidence>
<proteinExistence type="predicted"/>
<comment type="caution">
    <text evidence="1">The sequence shown here is derived from an EMBL/GenBank/DDBJ whole genome shotgun (WGS) entry which is preliminary data.</text>
</comment>
<name>A0A2M6WE52_9BACT</name>
<dbReference type="EMBL" id="PFBJ01000013">
    <property type="protein sequence ID" value="PIT91025.1"/>
    <property type="molecule type" value="Genomic_DNA"/>
</dbReference>
<evidence type="ECO:0000313" key="1">
    <source>
        <dbReference type="EMBL" id="PIT91025.1"/>
    </source>
</evidence>
<protein>
    <submittedName>
        <fullName evidence="1">Uncharacterized protein</fullName>
    </submittedName>
</protein>
<reference evidence="2" key="1">
    <citation type="submission" date="2017-09" db="EMBL/GenBank/DDBJ databases">
        <title>Depth-based differentiation of microbial function through sediment-hosted aquifers and enrichment of novel symbionts in the deep terrestrial subsurface.</title>
        <authorList>
            <person name="Probst A.J."/>
            <person name="Ladd B."/>
            <person name="Jarett J.K."/>
            <person name="Geller-Mcgrath D.E."/>
            <person name="Sieber C.M.K."/>
            <person name="Emerson J.B."/>
            <person name="Anantharaman K."/>
            <person name="Thomas B.C."/>
            <person name="Malmstrom R."/>
            <person name="Stieglmeier M."/>
            <person name="Klingl A."/>
            <person name="Woyke T."/>
            <person name="Ryan C.M."/>
            <person name="Banfield J.F."/>
        </authorList>
    </citation>
    <scope>NUCLEOTIDE SEQUENCE [LARGE SCALE GENOMIC DNA]</scope>
</reference>
<organism evidence="1 2">
    <name type="scientific">Candidatus Kaiserbacteria bacterium CG10_big_fil_rev_8_21_14_0_10_49_17</name>
    <dbReference type="NCBI Taxonomy" id="1974609"/>
    <lineage>
        <taxon>Bacteria</taxon>
        <taxon>Candidatus Kaiseribacteriota</taxon>
    </lineage>
</organism>
<gene>
    <name evidence="1" type="ORF">COU17_02520</name>
</gene>
<sequence length="60" mass="7058">MNSMQVSESDLQEFIQLYQKEFGEVLTPEEAEPIAEKLVVFYERILNHPLPESDREEETT</sequence>
<accession>A0A2M6WE52</accession>
<dbReference type="Proteomes" id="UP000228809">
    <property type="component" value="Unassembled WGS sequence"/>
</dbReference>